<protein>
    <submittedName>
        <fullName evidence="1">Heme-binding protein</fullName>
    </submittedName>
</protein>
<evidence type="ECO:0000313" key="1">
    <source>
        <dbReference type="EMBL" id="RDE19373.1"/>
    </source>
</evidence>
<evidence type="ECO:0000313" key="2">
    <source>
        <dbReference type="Proteomes" id="UP000253769"/>
    </source>
</evidence>
<name>A0A369WDK7_9GAMM</name>
<dbReference type="OrthoDB" id="9800768at2"/>
<dbReference type="RefSeq" id="WP_114695717.1">
    <property type="nucleotide sequence ID" value="NZ_QQOH01000003.1"/>
</dbReference>
<dbReference type="Proteomes" id="UP000253769">
    <property type="component" value="Unassembled WGS sequence"/>
</dbReference>
<dbReference type="PANTHER" id="PTHR34309:SF1">
    <property type="entry name" value="PROTEIN GLCG"/>
    <property type="match status" value="1"/>
</dbReference>
<organism evidence="1 2">
    <name type="scientific">Motiliproteus coralliicola</name>
    <dbReference type="NCBI Taxonomy" id="2283196"/>
    <lineage>
        <taxon>Bacteria</taxon>
        <taxon>Pseudomonadati</taxon>
        <taxon>Pseudomonadota</taxon>
        <taxon>Gammaproteobacteria</taxon>
        <taxon>Oceanospirillales</taxon>
        <taxon>Oceanospirillaceae</taxon>
        <taxon>Motiliproteus</taxon>
    </lineage>
</organism>
<reference evidence="1 2" key="1">
    <citation type="submission" date="2018-07" db="EMBL/GenBank/DDBJ databases">
        <title>Motiliproteus coralliicola sp. nov., a bacterium isolated from Coral.</title>
        <authorList>
            <person name="Wang G."/>
        </authorList>
    </citation>
    <scope>NUCLEOTIDE SEQUENCE [LARGE SCALE GENOMIC DNA]</scope>
    <source>
        <strain evidence="1 2">C34</strain>
    </source>
</reference>
<gene>
    <name evidence="1" type="ORF">DV711_10770</name>
</gene>
<sequence>MKMMPKLTLSDAEIIMQACIRKAEEIEVDMDIAITDDGGHLILFKRMDNGRVTSIDISIGKSFTASAARKSTRAYGEVSVPGKPAFGINTSNQGRFSIVPGGLPLFVDGQVVGGVGCSSGTPDQDELVAQAGVDALATLLAAGQPESSASVRLSAN</sequence>
<dbReference type="InterPro" id="IPR005624">
    <property type="entry name" value="PduO/GlcC-like"/>
</dbReference>
<dbReference type="PANTHER" id="PTHR34309">
    <property type="entry name" value="SLR1406 PROTEIN"/>
    <property type="match status" value="1"/>
</dbReference>
<comment type="caution">
    <text evidence="1">The sequence shown here is derived from an EMBL/GenBank/DDBJ whole genome shotgun (WGS) entry which is preliminary data.</text>
</comment>
<dbReference type="SUPFAM" id="SSF143744">
    <property type="entry name" value="GlcG-like"/>
    <property type="match status" value="1"/>
</dbReference>
<dbReference type="InterPro" id="IPR052517">
    <property type="entry name" value="GlcG_carb_metab_protein"/>
</dbReference>
<keyword evidence="2" id="KW-1185">Reference proteome</keyword>
<dbReference type="AlphaFoldDB" id="A0A369WDK7"/>
<dbReference type="Pfam" id="PF03928">
    <property type="entry name" value="HbpS-like"/>
    <property type="match status" value="1"/>
</dbReference>
<proteinExistence type="predicted"/>
<accession>A0A369WDK7</accession>
<dbReference type="InterPro" id="IPR038084">
    <property type="entry name" value="PduO/GlcC-like_sf"/>
</dbReference>
<dbReference type="EMBL" id="QQOH01000003">
    <property type="protein sequence ID" value="RDE19373.1"/>
    <property type="molecule type" value="Genomic_DNA"/>
</dbReference>
<dbReference type="Gene3D" id="3.30.450.150">
    <property type="entry name" value="Haem-degrading domain"/>
    <property type="match status" value="1"/>
</dbReference>